<dbReference type="InterPro" id="IPR036388">
    <property type="entry name" value="WH-like_DNA-bd_sf"/>
</dbReference>
<keyword evidence="1" id="KW-0805">Transcription regulation</keyword>
<dbReference type="Gene3D" id="1.10.10.10">
    <property type="entry name" value="Winged helix-like DNA-binding domain superfamily/Winged helix DNA-binding domain"/>
    <property type="match status" value="1"/>
</dbReference>
<gene>
    <name evidence="5" type="ORF">QVN40_01415</name>
</gene>
<evidence type="ECO:0000313" key="5">
    <source>
        <dbReference type="EMBL" id="MDN0068360.1"/>
    </source>
</evidence>
<evidence type="ECO:0000256" key="3">
    <source>
        <dbReference type="ARBA" id="ARBA00023163"/>
    </source>
</evidence>
<reference evidence="5" key="2">
    <citation type="submission" date="2023-08" db="EMBL/GenBank/DDBJ databases">
        <title>Identification and characterization of horizontal gene transfer across gut microbiota members of farm animals based on homology search.</title>
        <authorList>
            <person name="Schwarzerova J."/>
            <person name="Nykrynova M."/>
            <person name="Jureckova K."/>
            <person name="Cejkova D."/>
            <person name="Rychlik I."/>
        </authorList>
    </citation>
    <scope>NUCLEOTIDE SEQUENCE</scope>
    <source>
        <strain evidence="5">15_COKtk</strain>
    </source>
</reference>
<comment type="caution">
    <text evidence="5">The sequence shown here is derived from an EMBL/GenBank/DDBJ whole genome shotgun (WGS) entry which is preliminary data.</text>
</comment>
<dbReference type="AlphaFoldDB" id="A0AAW7JUV5"/>
<dbReference type="Proteomes" id="UP001168505">
    <property type="component" value="Unassembled WGS sequence"/>
</dbReference>
<dbReference type="GO" id="GO:0003700">
    <property type="term" value="F:DNA-binding transcription factor activity"/>
    <property type="evidence" value="ECO:0007669"/>
    <property type="project" value="InterPro"/>
</dbReference>
<dbReference type="Pfam" id="PF12802">
    <property type="entry name" value="MarR_2"/>
    <property type="match status" value="1"/>
</dbReference>
<dbReference type="PRINTS" id="PR00598">
    <property type="entry name" value="HTHMARR"/>
</dbReference>
<dbReference type="InterPro" id="IPR036390">
    <property type="entry name" value="WH_DNA-bd_sf"/>
</dbReference>
<protein>
    <submittedName>
        <fullName evidence="5">MarR family transcriptional regulator</fullName>
    </submittedName>
</protein>
<proteinExistence type="predicted"/>
<name>A0AAW7JUV5_9ACTN</name>
<dbReference type="EMBL" id="JAUEIR010000001">
    <property type="protein sequence ID" value="MDN0068360.1"/>
    <property type="molecule type" value="Genomic_DNA"/>
</dbReference>
<dbReference type="PANTHER" id="PTHR42756">
    <property type="entry name" value="TRANSCRIPTIONAL REGULATOR, MARR"/>
    <property type="match status" value="1"/>
</dbReference>
<dbReference type="PROSITE" id="PS50995">
    <property type="entry name" value="HTH_MARR_2"/>
    <property type="match status" value="1"/>
</dbReference>
<evidence type="ECO:0000256" key="2">
    <source>
        <dbReference type="ARBA" id="ARBA00023125"/>
    </source>
</evidence>
<feature type="domain" description="HTH marR-type" evidence="4">
    <location>
        <begin position="17"/>
        <end position="145"/>
    </location>
</feature>
<dbReference type="SUPFAM" id="SSF46785">
    <property type="entry name" value="Winged helix' DNA-binding domain"/>
    <property type="match status" value="1"/>
</dbReference>
<reference evidence="5" key="1">
    <citation type="submission" date="2023-06" db="EMBL/GenBank/DDBJ databases">
        <authorList>
            <person name="Zeman M."/>
            <person name="Kubasova T."/>
            <person name="Jahodarova E."/>
            <person name="Nykrynova M."/>
            <person name="Rychlik I."/>
        </authorList>
    </citation>
    <scope>NUCLEOTIDE SEQUENCE</scope>
    <source>
        <strain evidence="5">15_COKtk</strain>
    </source>
</reference>
<accession>A0AAW7JUV5</accession>
<keyword evidence="3" id="KW-0804">Transcription</keyword>
<sequence>MEHRRSESLPGDIRPIHHELLRAFSHSNRAMLSRTRALGLKPGQPKVLEYVVNHEGCTQRAIADACVMDRSTTTSILARMEAEGLIARRSDEVDRRSSSVYLTEAGREAARRVLAICDEVDSLAWNGFTDEERSSLSDLLARVIDNLSHDEESL</sequence>
<evidence type="ECO:0000313" key="6">
    <source>
        <dbReference type="Proteomes" id="UP001168505"/>
    </source>
</evidence>
<dbReference type="PANTHER" id="PTHR42756:SF1">
    <property type="entry name" value="TRANSCRIPTIONAL REPRESSOR OF EMRAB OPERON"/>
    <property type="match status" value="1"/>
</dbReference>
<dbReference type="RefSeq" id="WP_289826503.1">
    <property type="nucleotide sequence ID" value="NZ_JAUEIR010000001.1"/>
</dbReference>
<organism evidence="5 6">
    <name type="scientific">Collinsella ihumii</name>
    <dbReference type="NCBI Taxonomy" id="1720204"/>
    <lineage>
        <taxon>Bacteria</taxon>
        <taxon>Bacillati</taxon>
        <taxon>Actinomycetota</taxon>
        <taxon>Coriobacteriia</taxon>
        <taxon>Coriobacteriales</taxon>
        <taxon>Coriobacteriaceae</taxon>
        <taxon>Collinsella</taxon>
    </lineage>
</organism>
<evidence type="ECO:0000256" key="1">
    <source>
        <dbReference type="ARBA" id="ARBA00023015"/>
    </source>
</evidence>
<dbReference type="SMART" id="SM00347">
    <property type="entry name" value="HTH_MARR"/>
    <property type="match status" value="1"/>
</dbReference>
<dbReference type="GO" id="GO:0003677">
    <property type="term" value="F:DNA binding"/>
    <property type="evidence" value="ECO:0007669"/>
    <property type="project" value="UniProtKB-KW"/>
</dbReference>
<dbReference type="InterPro" id="IPR000835">
    <property type="entry name" value="HTH_MarR-typ"/>
</dbReference>
<keyword evidence="2" id="KW-0238">DNA-binding</keyword>
<evidence type="ECO:0000259" key="4">
    <source>
        <dbReference type="PROSITE" id="PS50995"/>
    </source>
</evidence>